<comment type="caution">
    <text evidence="2">The sequence shown here is derived from an EMBL/GenBank/DDBJ whole genome shotgun (WGS) entry which is preliminary data.</text>
</comment>
<gene>
    <name evidence="2" type="ORF">PHMEG_0006995</name>
</gene>
<organism evidence="2 3">
    <name type="scientific">Phytophthora megakarya</name>
    <dbReference type="NCBI Taxonomy" id="4795"/>
    <lineage>
        <taxon>Eukaryota</taxon>
        <taxon>Sar</taxon>
        <taxon>Stramenopiles</taxon>
        <taxon>Oomycota</taxon>
        <taxon>Peronosporomycetes</taxon>
        <taxon>Peronosporales</taxon>
        <taxon>Peronosporaceae</taxon>
        <taxon>Phytophthora</taxon>
    </lineage>
</organism>
<accession>A0A225WMH7</accession>
<keyword evidence="3" id="KW-1185">Reference proteome</keyword>
<evidence type="ECO:0000256" key="1">
    <source>
        <dbReference type="SAM" id="MobiDB-lite"/>
    </source>
</evidence>
<dbReference type="Proteomes" id="UP000198211">
    <property type="component" value="Unassembled WGS sequence"/>
</dbReference>
<proteinExistence type="predicted"/>
<keyword evidence="2" id="KW-0548">Nucleotidyltransferase</keyword>
<reference evidence="3" key="1">
    <citation type="submission" date="2017-03" db="EMBL/GenBank/DDBJ databases">
        <title>Phytopthora megakarya and P. palmivora, two closely related causual agents of cacao black pod achieved similar genome size and gene model numbers by different mechanisms.</title>
        <authorList>
            <person name="Ali S."/>
            <person name="Shao J."/>
            <person name="Larry D.J."/>
            <person name="Kronmiller B."/>
            <person name="Shen D."/>
            <person name="Strem M.D."/>
            <person name="Melnick R.L."/>
            <person name="Guiltinan M.J."/>
            <person name="Tyler B.M."/>
            <person name="Meinhardt L.W."/>
            <person name="Bailey B.A."/>
        </authorList>
    </citation>
    <scope>NUCLEOTIDE SEQUENCE [LARGE SCALE GENOMIC DNA]</scope>
    <source>
        <strain evidence="3">zdho120</strain>
    </source>
</reference>
<name>A0A225WMH7_9STRA</name>
<dbReference type="GO" id="GO:0003964">
    <property type="term" value="F:RNA-directed DNA polymerase activity"/>
    <property type="evidence" value="ECO:0007669"/>
    <property type="project" value="UniProtKB-KW"/>
</dbReference>
<sequence length="118" mass="13022">MDVTNIKKNGVDIRLCVDYPFVISLTRLMGYAMSLINDPLEDLEKVLGADDGASAEDLGVYYVFRIVRVDSHVVWIEKRTTDLPCGFPKIGNAKDAEVKTDEFTSGEPETDHGSLVLG</sequence>
<protein>
    <submittedName>
        <fullName evidence="2">Reverse transcriptase</fullName>
    </submittedName>
</protein>
<evidence type="ECO:0000313" key="2">
    <source>
        <dbReference type="EMBL" id="OWZ18853.1"/>
    </source>
</evidence>
<dbReference type="AlphaFoldDB" id="A0A225WMH7"/>
<keyword evidence="2" id="KW-0808">Transferase</keyword>
<dbReference type="EMBL" id="NBNE01000527">
    <property type="protein sequence ID" value="OWZ18853.1"/>
    <property type="molecule type" value="Genomic_DNA"/>
</dbReference>
<evidence type="ECO:0000313" key="3">
    <source>
        <dbReference type="Proteomes" id="UP000198211"/>
    </source>
</evidence>
<keyword evidence="2" id="KW-0695">RNA-directed DNA polymerase</keyword>
<feature type="region of interest" description="Disordered" evidence="1">
    <location>
        <begin position="98"/>
        <end position="118"/>
    </location>
</feature>